<dbReference type="SUPFAM" id="SSF46565">
    <property type="entry name" value="Chaperone J-domain"/>
    <property type="match status" value="1"/>
</dbReference>
<dbReference type="FunFam" id="1.10.287.110:FF:000086">
    <property type="entry name" value="Chaperone protein dnaJ 10"/>
    <property type="match status" value="1"/>
</dbReference>
<dbReference type="InterPro" id="IPR026894">
    <property type="entry name" value="DnaJ_X"/>
</dbReference>
<evidence type="ECO:0000256" key="1">
    <source>
        <dbReference type="SAM" id="MobiDB-lite"/>
    </source>
</evidence>
<organism evidence="3 4">
    <name type="scientific">Cicer arietinum</name>
    <name type="common">Chickpea</name>
    <name type="synonym">Garbanzo</name>
    <dbReference type="NCBI Taxonomy" id="3827"/>
    <lineage>
        <taxon>Eukaryota</taxon>
        <taxon>Viridiplantae</taxon>
        <taxon>Streptophyta</taxon>
        <taxon>Embryophyta</taxon>
        <taxon>Tracheophyta</taxon>
        <taxon>Spermatophyta</taxon>
        <taxon>Magnoliopsida</taxon>
        <taxon>eudicotyledons</taxon>
        <taxon>Gunneridae</taxon>
        <taxon>Pentapetalae</taxon>
        <taxon>rosids</taxon>
        <taxon>fabids</taxon>
        <taxon>Fabales</taxon>
        <taxon>Fabaceae</taxon>
        <taxon>Papilionoideae</taxon>
        <taxon>50 kb inversion clade</taxon>
        <taxon>NPAAA clade</taxon>
        <taxon>Hologalegina</taxon>
        <taxon>IRL clade</taxon>
        <taxon>Cicereae</taxon>
        <taxon>Cicer</taxon>
    </lineage>
</organism>
<feature type="domain" description="J" evidence="2">
    <location>
        <begin position="6"/>
        <end position="71"/>
    </location>
</feature>
<dbReference type="Gene3D" id="1.10.287.110">
    <property type="entry name" value="DnaJ domain"/>
    <property type="match status" value="1"/>
</dbReference>
<proteinExistence type="predicted"/>
<reference evidence="3" key="1">
    <citation type="journal article" date="2013" name="Nat. Biotechnol.">
        <title>Draft genome sequence of chickpea (Cicer arietinum) provides a resource for trait improvement.</title>
        <authorList>
            <person name="Varshney R.K."/>
            <person name="Song C."/>
            <person name="Saxena R.K."/>
            <person name="Azam S."/>
            <person name="Yu S."/>
            <person name="Sharpe A.G."/>
            <person name="Cannon S."/>
            <person name="Baek J."/>
            <person name="Rosen B.D."/>
            <person name="Tar'an B."/>
            <person name="Millan T."/>
            <person name="Zhang X."/>
            <person name="Ramsay L.D."/>
            <person name="Iwata A."/>
            <person name="Wang Y."/>
            <person name="Nelson W."/>
            <person name="Farmer A.D."/>
            <person name="Gaur P.M."/>
            <person name="Soderlund C."/>
            <person name="Penmetsa R.V."/>
            <person name="Xu C."/>
            <person name="Bharti A.K."/>
            <person name="He W."/>
            <person name="Winter P."/>
            <person name="Zhao S."/>
            <person name="Hane J.K."/>
            <person name="Carrasquilla-Garcia N."/>
            <person name="Condie J.A."/>
            <person name="Upadhyaya H.D."/>
            <person name="Luo M.C."/>
            <person name="Thudi M."/>
            <person name="Gowda C.L."/>
            <person name="Singh N.P."/>
            <person name="Lichtenzveig J."/>
            <person name="Gali K.K."/>
            <person name="Rubio J."/>
            <person name="Nadarajan N."/>
            <person name="Dolezel J."/>
            <person name="Bansal K.C."/>
            <person name="Xu X."/>
            <person name="Edwards D."/>
            <person name="Zhang G."/>
            <person name="Kahl G."/>
            <person name="Gil J."/>
            <person name="Singh K.B."/>
            <person name="Datta S.K."/>
            <person name="Jackson S.A."/>
            <person name="Wang J."/>
            <person name="Cook D.R."/>
        </authorList>
    </citation>
    <scope>NUCLEOTIDE SEQUENCE [LARGE SCALE GENOMIC DNA]</scope>
    <source>
        <strain evidence="3">cv. CDC Frontier</strain>
    </source>
</reference>
<dbReference type="PANTHER" id="PTHR44094">
    <property type="entry name" value="DNAJ HEAT SHOCK N-TERMINAL DOMAIN-CONTAINING PROTEIN"/>
    <property type="match status" value="1"/>
</dbReference>
<dbReference type="PRINTS" id="PR00625">
    <property type="entry name" value="JDOMAIN"/>
</dbReference>
<dbReference type="AlphaFoldDB" id="A0A1S2YWY9"/>
<dbReference type="PROSITE" id="PS50076">
    <property type="entry name" value="DNAJ_2"/>
    <property type="match status" value="1"/>
</dbReference>
<feature type="region of interest" description="Disordered" evidence="1">
    <location>
        <begin position="346"/>
        <end position="375"/>
    </location>
</feature>
<keyword evidence="3" id="KW-1185">Reference proteome</keyword>
<reference evidence="4" key="2">
    <citation type="submission" date="2025-08" db="UniProtKB">
        <authorList>
            <consortium name="RefSeq"/>
        </authorList>
    </citation>
    <scope>IDENTIFICATION</scope>
    <source>
        <tissue evidence="4">Etiolated seedlings</tissue>
    </source>
</reference>
<dbReference type="Pfam" id="PF00226">
    <property type="entry name" value="DnaJ"/>
    <property type="match status" value="1"/>
</dbReference>
<feature type="region of interest" description="Disordered" evidence="1">
    <location>
        <begin position="390"/>
        <end position="412"/>
    </location>
</feature>
<dbReference type="InterPro" id="IPR036869">
    <property type="entry name" value="J_dom_sf"/>
</dbReference>
<dbReference type="InterPro" id="IPR018253">
    <property type="entry name" value="DnaJ_domain_CS"/>
</dbReference>
<dbReference type="GeneID" id="101512264"/>
<dbReference type="KEGG" id="cam:101512264"/>
<dbReference type="OrthoDB" id="10250354at2759"/>
<dbReference type="PANTHER" id="PTHR44094:SF17">
    <property type="entry name" value="CHAPERONE PROTEIN DNAJ 10"/>
    <property type="match status" value="1"/>
</dbReference>
<dbReference type="PROSITE" id="PS00636">
    <property type="entry name" value="DNAJ_1"/>
    <property type="match status" value="1"/>
</dbReference>
<dbReference type="InterPro" id="IPR052423">
    <property type="entry name" value="EMIR"/>
</dbReference>
<dbReference type="Pfam" id="PF14308">
    <property type="entry name" value="DnaJ-X"/>
    <property type="match status" value="1"/>
</dbReference>
<protein>
    <submittedName>
        <fullName evidence="4">Chaperone protein dnaJ 10</fullName>
    </submittedName>
</protein>
<name>A0A1S2YWY9_CICAR</name>
<evidence type="ECO:0000313" key="4">
    <source>
        <dbReference type="RefSeq" id="XP_004511274.1"/>
    </source>
</evidence>
<dbReference type="eggNOG" id="KOG0691">
    <property type="taxonomic scope" value="Eukaryota"/>
</dbReference>
<dbReference type="RefSeq" id="XP_004511274.1">
    <property type="nucleotide sequence ID" value="XM_004511217.3"/>
</dbReference>
<feature type="compositionally biased region" description="Low complexity" evidence="1">
    <location>
        <begin position="355"/>
        <end position="368"/>
    </location>
</feature>
<dbReference type="PaxDb" id="3827-XP_004511274.1"/>
<sequence length="412" mass="45975">MVKETEYYDVLGVSPTASEAEIKKAYYMKARQVHPDKNPNDPLAAQNFQVLGEAYQVLSDPTQRHAYDAHGKSGISTEAIIDPAAIFAMLFGSELFEEYIGQLAMASMASMDIFTEGEQFDTKKLQEKMRVVQKEREERLAEILKSRLNQYVQGNKEDFVGHAEAEVARLSNAAYGVDMLNTIGYIYARQAAKELGKKAIYLGVPFIAEWFRNKGHFIKSQVTAATGAIALIQLQEDMKRQLSSEGNYTEEELEEYMQSHKKLMIDSLWKLNVADIEATLSRVCHKYLFLLLQCQIVLQDSSIKKEELRARAKGLKTLGKIFQRVKTANGSENENILNKAVHKLNGSENSNDACSPSTSPKSSSPDSSTHAAFASQSPYVEAPHFAGMQFDYNFPRPTAPPGAHRPAPTSKD</sequence>
<dbReference type="Proteomes" id="UP000087171">
    <property type="component" value="Chromosome Ca8"/>
</dbReference>
<gene>
    <name evidence="4" type="primary">LOC101512264</name>
</gene>
<accession>A0A1S2YWY9</accession>
<dbReference type="CDD" id="cd06257">
    <property type="entry name" value="DnaJ"/>
    <property type="match status" value="1"/>
</dbReference>
<evidence type="ECO:0000313" key="3">
    <source>
        <dbReference type="Proteomes" id="UP000087171"/>
    </source>
</evidence>
<dbReference type="InterPro" id="IPR001623">
    <property type="entry name" value="DnaJ_domain"/>
</dbReference>
<dbReference type="SMART" id="SM00271">
    <property type="entry name" value="DnaJ"/>
    <property type="match status" value="1"/>
</dbReference>
<evidence type="ECO:0000259" key="2">
    <source>
        <dbReference type="PROSITE" id="PS50076"/>
    </source>
</evidence>
<dbReference type="STRING" id="3827.A0A1S2YWY9"/>